<gene>
    <name evidence="1" type="ORF">DI586_06155</name>
</gene>
<name>A0A2W5FKX1_9BACT</name>
<feature type="non-terminal residue" evidence="1">
    <location>
        <position position="77"/>
    </location>
</feature>
<evidence type="ECO:0000313" key="2">
    <source>
        <dbReference type="Proteomes" id="UP000249739"/>
    </source>
</evidence>
<evidence type="ECO:0000313" key="1">
    <source>
        <dbReference type="EMBL" id="PZP55643.1"/>
    </source>
</evidence>
<protein>
    <submittedName>
        <fullName evidence="1">Uncharacterized protein</fullName>
    </submittedName>
</protein>
<dbReference type="Proteomes" id="UP000249739">
    <property type="component" value="Unassembled WGS sequence"/>
</dbReference>
<organism evidence="1 2">
    <name type="scientific">Micavibrio aeruginosavorus</name>
    <dbReference type="NCBI Taxonomy" id="349221"/>
    <lineage>
        <taxon>Bacteria</taxon>
        <taxon>Pseudomonadati</taxon>
        <taxon>Bdellovibrionota</taxon>
        <taxon>Bdellovibrionia</taxon>
        <taxon>Bdellovibrionales</taxon>
        <taxon>Pseudobdellovibrionaceae</taxon>
        <taxon>Micavibrio</taxon>
    </lineage>
</organism>
<proteinExistence type="predicted"/>
<dbReference type="EMBL" id="QFOT01000057">
    <property type="protein sequence ID" value="PZP55643.1"/>
    <property type="molecule type" value="Genomic_DNA"/>
</dbReference>
<comment type="caution">
    <text evidence="1">The sequence shown here is derived from an EMBL/GenBank/DDBJ whole genome shotgun (WGS) entry which is preliminary data.</text>
</comment>
<reference evidence="1 2" key="1">
    <citation type="submission" date="2017-08" db="EMBL/GenBank/DDBJ databases">
        <title>Infants hospitalized years apart are colonized by the same room-sourced microbial strains.</title>
        <authorList>
            <person name="Brooks B."/>
            <person name="Olm M.R."/>
            <person name="Firek B.A."/>
            <person name="Baker R."/>
            <person name="Thomas B.C."/>
            <person name="Morowitz M.J."/>
            <person name="Banfield J.F."/>
        </authorList>
    </citation>
    <scope>NUCLEOTIDE SEQUENCE [LARGE SCALE GENOMIC DNA]</scope>
    <source>
        <strain evidence="1">S2_006_000_R2_64</strain>
    </source>
</reference>
<dbReference type="AlphaFoldDB" id="A0A2W5FKX1"/>
<accession>A0A2W5FKX1</accession>
<sequence>MSSGNSKKKIVKLAMIAAIIMAVCAGVSMAWEAKYPSGTWRYKITINIDTPDGVKTGSAVREVTVSRGIALTPESGP</sequence>